<dbReference type="UniPathway" id="UPA00275">
    <property type="reaction ID" value="UER00401"/>
</dbReference>
<dbReference type="GO" id="GO:0008270">
    <property type="term" value="F:zinc ion binding"/>
    <property type="evidence" value="ECO:0007669"/>
    <property type="project" value="InterPro"/>
</dbReference>
<proteinExistence type="predicted"/>
<dbReference type="GO" id="GO:0008703">
    <property type="term" value="F:5-amino-6-(5-phosphoribosylamino)uracil reductase activity"/>
    <property type="evidence" value="ECO:0007669"/>
    <property type="project" value="UniProtKB-EC"/>
</dbReference>
<protein>
    <submittedName>
        <fullName evidence="10">Diaminohydroxyphosphoribosylaminopyrimidine deaminase / 5-amino-6-(5- phosphoribosylamino)uracil reductase</fullName>
        <ecNumber evidence="10">1.1.1.193</ecNumber>
        <ecNumber evidence="10">3.5.4.26</ecNumber>
    </submittedName>
</protein>
<sequence length="372" mass="39235">MSATDLTFMETALTLGRRGWGQVWPNPAVGCVLVRDGWQVVGRGWTQAGGSPHAESEALRRAGVLAAGTTAYVTLEPCSHHGRTPPCIDALVAAQVARVVVAVMDPDPRVNGQGIARLRNSGLDVMVGVCAAEARADHAGFLLRVAAGRPLVTLKLATTLDGCIATSKGESCWITGPTARAHTHRLRAEHDAVMVGIGTALADDPDLTCRLPGLTNRSPVRIVVDSRLRLPCWARVLAGTVPTWVVCSATAQNTPVNARAADSLIKCGTDIIPVAVDDQGRPHPAALLTALGARGLTRLLVEGGGQLSSSLLHHGLVDRLIWFHAPKIVGSDGVPSIAPFGLERISACPLFTRVQTMTVGKDLMTLYERVAK</sequence>
<dbReference type="CDD" id="cd01284">
    <property type="entry name" value="Riboflavin_deaminase-reductase"/>
    <property type="match status" value="1"/>
</dbReference>
<dbReference type="AlphaFoldDB" id="A0A484H542"/>
<keyword evidence="5" id="KW-0862">Zinc</keyword>
<dbReference type="InterPro" id="IPR002734">
    <property type="entry name" value="RibDG_C"/>
</dbReference>
<evidence type="ECO:0000256" key="7">
    <source>
        <dbReference type="ARBA" id="ARBA00023002"/>
    </source>
</evidence>
<organism evidence="10">
    <name type="scientific">invertebrate metagenome</name>
    <dbReference type="NCBI Taxonomy" id="1711999"/>
    <lineage>
        <taxon>unclassified sequences</taxon>
        <taxon>metagenomes</taxon>
        <taxon>organismal metagenomes</taxon>
    </lineage>
</organism>
<gene>
    <name evidence="10" type="ORF">RIEGSTA812A_PEG_442</name>
</gene>
<accession>A0A484H542</accession>
<dbReference type="Pfam" id="PF00383">
    <property type="entry name" value="dCMP_cyt_deam_1"/>
    <property type="match status" value="1"/>
</dbReference>
<evidence type="ECO:0000313" key="10">
    <source>
        <dbReference type="EMBL" id="VBB68969.1"/>
    </source>
</evidence>
<dbReference type="Gene3D" id="3.40.140.10">
    <property type="entry name" value="Cytidine Deaminase, domain 2"/>
    <property type="match status" value="1"/>
</dbReference>
<dbReference type="InterPro" id="IPR002125">
    <property type="entry name" value="CMP_dCMP_dom"/>
</dbReference>
<name>A0A484H542_9ZZZZ</name>
<feature type="domain" description="CMP/dCMP-type deaminase" evidence="9">
    <location>
        <begin position="3"/>
        <end position="126"/>
    </location>
</feature>
<evidence type="ECO:0000256" key="4">
    <source>
        <dbReference type="ARBA" id="ARBA00022723"/>
    </source>
</evidence>
<evidence type="ECO:0000256" key="5">
    <source>
        <dbReference type="ARBA" id="ARBA00022833"/>
    </source>
</evidence>
<dbReference type="GO" id="GO:0050661">
    <property type="term" value="F:NADP binding"/>
    <property type="evidence" value="ECO:0007669"/>
    <property type="project" value="InterPro"/>
</dbReference>
<dbReference type="SUPFAM" id="SSF53597">
    <property type="entry name" value="Dihydrofolate reductase-like"/>
    <property type="match status" value="1"/>
</dbReference>
<dbReference type="Gene3D" id="3.40.430.10">
    <property type="entry name" value="Dihydrofolate Reductase, subunit A"/>
    <property type="match status" value="1"/>
</dbReference>
<evidence type="ECO:0000256" key="3">
    <source>
        <dbReference type="ARBA" id="ARBA00022619"/>
    </source>
</evidence>
<dbReference type="GO" id="GO:0008835">
    <property type="term" value="F:diaminohydroxyphosphoribosylaminopyrimidine deaminase activity"/>
    <property type="evidence" value="ECO:0007669"/>
    <property type="project" value="UniProtKB-EC"/>
</dbReference>
<dbReference type="NCBIfam" id="TIGR00227">
    <property type="entry name" value="ribD_Cterm"/>
    <property type="match status" value="1"/>
</dbReference>
<dbReference type="PROSITE" id="PS51747">
    <property type="entry name" value="CYT_DCMP_DEAMINASES_2"/>
    <property type="match status" value="1"/>
</dbReference>
<evidence type="ECO:0000256" key="2">
    <source>
        <dbReference type="ARBA" id="ARBA00004910"/>
    </source>
</evidence>
<keyword evidence="6" id="KW-0521">NADP</keyword>
<keyword evidence="7 10" id="KW-0560">Oxidoreductase</keyword>
<dbReference type="PROSITE" id="PS00903">
    <property type="entry name" value="CYT_DCMP_DEAMINASES_1"/>
    <property type="match status" value="1"/>
</dbReference>
<evidence type="ECO:0000259" key="9">
    <source>
        <dbReference type="PROSITE" id="PS51747"/>
    </source>
</evidence>
<dbReference type="InterPro" id="IPR024072">
    <property type="entry name" value="DHFR-like_dom_sf"/>
</dbReference>
<dbReference type="SUPFAM" id="SSF53927">
    <property type="entry name" value="Cytidine deaminase-like"/>
    <property type="match status" value="1"/>
</dbReference>
<dbReference type="InterPro" id="IPR016192">
    <property type="entry name" value="APOBEC/CMP_deaminase_Zn-bd"/>
</dbReference>
<dbReference type="InterPro" id="IPR011549">
    <property type="entry name" value="RibD_C"/>
</dbReference>
<comment type="pathway">
    <text evidence="2">Cofactor biosynthesis; riboflavin biosynthesis; 5-amino-6-(D-ribitylamino)uracil from GTP: step 3/4.</text>
</comment>
<keyword evidence="3" id="KW-0686">Riboflavin biosynthesis</keyword>
<dbReference type="EC" id="1.1.1.193" evidence="10"/>
<keyword evidence="10" id="KW-0378">Hydrolase</keyword>
<comment type="pathway">
    <text evidence="1">Cofactor biosynthesis; riboflavin biosynthesis; 5-amino-6-(D-ribitylamino)uracil from GTP: step 2/4.</text>
</comment>
<dbReference type="InterPro" id="IPR050765">
    <property type="entry name" value="Riboflavin_Biosynth_HTPR"/>
</dbReference>
<evidence type="ECO:0000256" key="1">
    <source>
        <dbReference type="ARBA" id="ARBA00004882"/>
    </source>
</evidence>
<dbReference type="Pfam" id="PF01872">
    <property type="entry name" value="RibD_C"/>
    <property type="match status" value="1"/>
</dbReference>
<dbReference type="InterPro" id="IPR016193">
    <property type="entry name" value="Cytidine_deaminase-like"/>
</dbReference>
<dbReference type="EC" id="3.5.4.26" evidence="10"/>
<keyword evidence="4" id="KW-0479">Metal-binding</keyword>
<dbReference type="NCBIfam" id="TIGR00326">
    <property type="entry name" value="eubact_ribD"/>
    <property type="match status" value="1"/>
</dbReference>
<reference evidence="10" key="1">
    <citation type="submission" date="2018-10" db="EMBL/GenBank/DDBJ databases">
        <authorList>
            <person name="Gruber-Vodicka H."/>
            <person name="Jaeckle O."/>
        </authorList>
    </citation>
    <scope>NUCLEOTIDE SEQUENCE</scope>
</reference>
<dbReference type="PANTHER" id="PTHR38011">
    <property type="entry name" value="DIHYDROFOLATE REDUCTASE FAMILY PROTEIN (AFU_ORTHOLOGUE AFUA_8G06820)"/>
    <property type="match status" value="1"/>
</dbReference>
<dbReference type="InterPro" id="IPR004794">
    <property type="entry name" value="Eubact_RibD"/>
</dbReference>
<dbReference type="GO" id="GO:0009231">
    <property type="term" value="P:riboflavin biosynthetic process"/>
    <property type="evidence" value="ECO:0007669"/>
    <property type="project" value="UniProtKB-UniPathway"/>
</dbReference>
<keyword evidence="8" id="KW-0511">Multifunctional enzyme</keyword>
<evidence type="ECO:0000256" key="8">
    <source>
        <dbReference type="ARBA" id="ARBA00023268"/>
    </source>
</evidence>
<evidence type="ECO:0000256" key="6">
    <source>
        <dbReference type="ARBA" id="ARBA00022857"/>
    </source>
</evidence>
<dbReference type="PIRSF" id="PIRSF006769">
    <property type="entry name" value="RibD"/>
    <property type="match status" value="1"/>
</dbReference>
<dbReference type="EMBL" id="LR026963">
    <property type="protein sequence ID" value="VBB68969.1"/>
    <property type="molecule type" value="Genomic_DNA"/>
</dbReference>
<dbReference type="PANTHER" id="PTHR38011:SF7">
    <property type="entry name" value="2,5-DIAMINO-6-RIBOSYLAMINO-4(3H)-PYRIMIDINONE 5'-PHOSPHATE REDUCTASE"/>
    <property type="match status" value="1"/>
</dbReference>